<dbReference type="InterPro" id="IPR051461">
    <property type="entry name" value="UPF0750_membrane"/>
</dbReference>
<keyword evidence="5 6" id="KW-0472">Membrane</keyword>
<feature type="transmembrane region" description="Helical" evidence="6">
    <location>
        <begin position="66"/>
        <end position="87"/>
    </location>
</feature>
<dbReference type="EMBL" id="CP001991">
    <property type="protein sequence ID" value="ADE19653.1"/>
    <property type="molecule type" value="Genomic_DNA"/>
</dbReference>
<accession>D5E616</accession>
<keyword evidence="2" id="KW-1003">Cell membrane</keyword>
<dbReference type="OrthoDB" id="401129at2"/>
<evidence type="ECO:0000256" key="5">
    <source>
        <dbReference type="ARBA" id="ARBA00023136"/>
    </source>
</evidence>
<evidence type="ECO:0000313" key="8">
    <source>
        <dbReference type="Proteomes" id="UP000001845"/>
    </source>
</evidence>
<organism evidence="7 8">
    <name type="scientific">Mycoplasma crocodyli (strain ATCC 51981 / MP145)</name>
    <dbReference type="NCBI Taxonomy" id="512564"/>
    <lineage>
        <taxon>Bacteria</taxon>
        <taxon>Bacillati</taxon>
        <taxon>Mycoplasmatota</taxon>
        <taxon>Mollicutes</taxon>
        <taxon>Mycoplasmataceae</taxon>
        <taxon>Mycoplasma</taxon>
    </lineage>
</organism>
<feature type="transmembrane region" description="Helical" evidence="6">
    <location>
        <begin position="231"/>
        <end position="253"/>
    </location>
</feature>
<gene>
    <name evidence="7" type="ordered locus">MCRO_0592</name>
</gene>
<evidence type="ECO:0000256" key="2">
    <source>
        <dbReference type="ARBA" id="ARBA00022475"/>
    </source>
</evidence>
<keyword evidence="4 6" id="KW-1133">Transmembrane helix</keyword>
<feature type="transmembrane region" description="Helical" evidence="6">
    <location>
        <begin position="273"/>
        <end position="289"/>
    </location>
</feature>
<proteinExistence type="predicted"/>
<reference key="2">
    <citation type="submission" date="2010-03" db="EMBL/GenBank/DDBJ databases">
        <authorList>
            <person name="Ma Z."/>
            <person name="Wang X."/>
            <person name="Liu H."/>
        </authorList>
    </citation>
    <scope>NUCLEOTIDE SEQUENCE</scope>
    <source>
        <strain>MP145</strain>
    </source>
</reference>
<evidence type="ECO:0000256" key="3">
    <source>
        <dbReference type="ARBA" id="ARBA00022692"/>
    </source>
</evidence>
<reference evidence="8" key="1">
    <citation type="submission" date="2010-03" db="EMBL/GenBank/DDBJ databases">
        <title>The complete genome of Mycoplasma crocodyli MP145.</title>
        <authorList>
            <person name="Glass J.I."/>
            <person name="Durkin A.S."/>
            <person name="Hostetler J."/>
            <person name="Jackson J."/>
            <person name="Johnson J."/>
            <person name="May M.A."/>
            <person name="Paralanov V."/>
            <person name="Radune D."/>
            <person name="Szczypinski B."/>
            <person name="Brown D.R."/>
        </authorList>
    </citation>
    <scope>NUCLEOTIDE SEQUENCE [LARGE SCALE GENOMIC DNA]</scope>
    <source>
        <strain evidence="8">ATCC 51981 / MP145</strain>
    </source>
</reference>
<dbReference type="KEGG" id="mcd:MCRO_0592"/>
<dbReference type="GO" id="GO:0005886">
    <property type="term" value="C:plasma membrane"/>
    <property type="evidence" value="ECO:0007669"/>
    <property type="project" value="UniProtKB-SubCell"/>
</dbReference>
<reference evidence="7 8" key="3">
    <citation type="journal article" date="2011" name="J. Bacteriol.">
        <title>Genome sequences of Mycoplasma alligatoris A21JP2T and Mycoplasma crocodyli MP145T.</title>
        <authorList>
            <person name="Brown D.R."/>
            <person name="Farmerie W.G."/>
            <person name="May M."/>
            <person name="Benders G.A."/>
            <person name="Durkin A.S."/>
            <person name="Hlavinka K."/>
            <person name="Hostetler J."/>
            <person name="Jackson J."/>
            <person name="Johnson J."/>
            <person name="Miller R.H."/>
            <person name="Paralanov V."/>
            <person name="Radune D."/>
            <person name="Szczypinski B."/>
            <person name="Glass J.I."/>
        </authorList>
    </citation>
    <scope>NUCLEOTIDE SEQUENCE [LARGE SCALE GENOMIC DNA]</scope>
    <source>
        <strain evidence="8">ATCC 51981 / MP145</strain>
    </source>
</reference>
<keyword evidence="3 6" id="KW-0812">Transmembrane</keyword>
<feature type="transmembrane region" description="Helical" evidence="6">
    <location>
        <begin position="107"/>
        <end position="127"/>
    </location>
</feature>
<dbReference type="PANTHER" id="PTHR33545">
    <property type="entry name" value="UPF0750 MEMBRANE PROTEIN YITT-RELATED"/>
    <property type="match status" value="1"/>
</dbReference>
<dbReference type="Proteomes" id="UP000001845">
    <property type="component" value="Chromosome"/>
</dbReference>
<evidence type="ECO:0000256" key="4">
    <source>
        <dbReference type="ARBA" id="ARBA00022989"/>
    </source>
</evidence>
<dbReference type="HOGENOM" id="CLU_043038_2_0_14"/>
<dbReference type="RefSeq" id="WP_013054429.1">
    <property type="nucleotide sequence ID" value="NC_014014.1"/>
</dbReference>
<evidence type="ECO:0000256" key="6">
    <source>
        <dbReference type="SAM" id="Phobius"/>
    </source>
</evidence>
<feature type="transmembrane region" description="Helical" evidence="6">
    <location>
        <begin position="188"/>
        <end position="210"/>
    </location>
</feature>
<comment type="subcellular location">
    <subcellularLocation>
        <location evidence="1">Cell membrane</location>
        <topology evidence="1">Multi-pass membrane protein</topology>
    </subcellularLocation>
</comment>
<protein>
    <submittedName>
        <fullName evidence="7">ABC transporter, permease protein</fullName>
    </submittedName>
</protein>
<dbReference type="Pfam" id="PF02588">
    <property type="entry name" value="YitT_membrane"/>
    <property type="match status" value="1"/>
</dbReference>
<evidence type="ECO:0000313" key="7">
    <source>
        <dbReference type="EMBL" id="ADE19653.1"/>
    </source>
</evidence>
<dbReference type="STRING" id="512564.MCRO_0592"/>
<keyword evidence="8" id="KW-1185">Reference proteome</keyword>
<dbReference type="PANTHER" id="PTHR33545:SF5">
    <property type="entry name" value="UPF0750 MEMBRANE PROTEIN YITT"/>
    <property type="match status" value="1"/>
</dbReference>
<name>D5E616_MYCCM</name>
<dbReference type="InterPro" id="IPR003740">
    <property type="entry name" value="YitT"/>
</dbReference>
<sequence>MKTNNQVDQDLADTASIDNSFELNKNLEINQHSIDEELELIKYSMGKHLLNNKTTKLTFRRFFTKYWRRILIVIFASFIFNFGVQLFMDRAQTIPSGLTGIPTLLQYAIPAIKPYFALVYFAVNIPLFLTYGLKIKRSFTWLTIVFMISQILINMVFTNDVVHSNLIRWFELVPGWVNEPGSSITWPILIYGSIGSFIIAVSIALTWKAGGSTGGTDIIVYYYSTKSKKNVATMMSLVSFSTATIFLIIFSFVKPNVDLEGKRIIFGMRELSTYAYILITNIVLNFLYPKYKKVVLSISCSDPSKVLAYLKLIKYWHGYEVSALTSGYTGKTIYRIESVMLLLETKNMINDLKLVDKSIFVSIQPVKNVIGSFNTNFLE</sequence>
<evidence type="ECO:0000256" key="1">
    <source>
        <dbReference type="ARBA" id="ARBA00004651"/>
    </source>
</evidence>
<dbReference type="eggNOG" id="COG1284">
    <property type="taxonomic scope" value="Bacteria"/>
</dbReference>
<feature type="transmembrane region" description="Helical" evidence="6">
    <location>
        <begin position="139"/>
        <end position="157"/>
    </location>
</feature>
<dbReference type="AlphaFoldDB" id="D5E616"/>